<keyword evidence="4" id="KW-1185">Reference proteome</keyword>
<accession>A0ABV6IR45</accession>
<evidence type="ECO:0000256" key="2">
    <source>
        <dbReference type="SAM" id="SignalP"/>
    </source>
</evidence>
<dbReference type="Gene3D" id="3.40.190.150">
    <property type="entry name" value="Bordetella uptake gene, domain 1"/>
    <property type="match status" value="1"/>
</dbReference>
<sequence length="326" mass="34354">MTRRQSLGLLAGTGLSAWAPVARAQGEAYPDRPLRIVVPYAPGATNDLVARIVATKLSEQLGQVSVVVENRSGAQAIVGSEAVARAKPDGYTLLMGASGPMVFNPATYDRLPYDTLRDFAPVSLLVSFPLVLVVSAASPIRSVQELVAYAREEPGRATYGSPAASFQLATELFAKKVGATFRYVAYRGTADAVNAAAAQEVTMCLGDSAGVVGAVQGGRVRALAVTSAARLATLPDVPTLAELGIQGSEVELFTGLLAPAGTPVPIVQKLQAALATIMRQPDTRQRMDMLALTSVGSTAEEFSALIAREIDLWRTVAREANIRMER</sequence>
<dbReference type="InterPro" id="IPR005064">
    <property type="entry name" value="BUG"/>
</dbReference>
<organism evidence="3 4">
    <name type="scientific">Muricoccus vinaceus</name>
    <dbReference type="NCBI Taxonomy" id="424704"/>
    <lineage>
        <taxon>Bacteria</taxon>
        <taxon>Pseudomonadati</taxon>
        <taxon>Pseudomonadota</taxon>
        <taxon>Alphaproteobacteria</taxon>
        <taxon>Acetobacterales</taxon>
        <taxon>Roseomonadaceae</taxon>
        <taxon>Muricoccus</taxon>
    </lineage>
</organism>
<protein>
    <submittedName>
        <fullName evidence="3">Bug family tripartite tricarboxylate transporter substrate binding protein</fullName>
    </submittedName>
</protein>
<dbReference type="SUPFAM" id="SSF53850">
    <property type="entry name" value="Periplasmic binding protein-like II"/>
    <property type="match status" value="1"/>
</dbReference>
<dbReference type="Gene3D" id="3.40.190.10">
    <property type="entry name" value="Periplasmic binding protein-like II"/>
    <property type="match status" value="1"/>
</dbReference>
<dbReference type="PANTHER" id="PTHR42928">
    <property type="entry name" value="TRICARBOXYLATE-BINDING PROTEIN"/>
    <property type="match status" value="1"/>
</dbReference>
<feature type="chain" id="PRO_5047459584" evidence="2">
    <location>
        <begin position="25"/>
        <end position="326"/>
    </location>
</feature>
<dbReference type="PANTHER" id="PTHR42928:SF5">
    <property type="entry name" value="BLR1237 PROTEIN"/>
    <property type="match status" value="1"/>
</dbReference>
<evidence type="ECO:0000256" key="1">
    <source>
        <dbReference type="ARBA" id="ARBA00006987"/>
    </source>
</evidence>
<dbReference type="Proteomes" id="UP001589789">
    <property type="component" value="Unassembled WGS sequence"/>
</dbReference>
<comment type="caution">
    <text evidence="3">The sequence shown here is derived from an EMBL/GenBank/DDBJ whole genome shotgun (WGS) entry which is preliminary data.</text>
</comment>
<name>A0ABV6IR45_9PROT</name>
<reference evidence="3 4" key="1">
    <citation type="submission" date="2024-09" db="EMBL/GenBank/DDBJ databases">
        <authorList>
            <person name="Sun Q."/>
            <person name="Mori K."/>
        </authorList>
    </citation>
    <scope>NUCLEOTIDE SEQUENCE [LARGE SCALE GENOMIC DNA]</scope>
    <source>
        <strain evidence="3 4">CCM 7468</strain>
    </source>
</reference>
<feature type="signal peptide" evidence="2">
    <location>
        <begin position="1"/>
        <end position="24"/>
    </location>
</feature>
<dbReference type="PIRSF" id="PIRSF017082">
    <property type="entry name" value="YflP"/>
    <property type="match status" value="1"/>
</dbReference>
<gene>
    <name evidence="3" type="ORF">ACFFIC_11005</name>
</gene>
<comment type="similarity">
    <text evidence="1">Belongs to the UPF0065 (bug) family.</text>
</comment>
<evidence type="ECO:0000313" key="4">
    <source>
        <dbReference type="Proteomes" id="UP001589789"/>
    </source>
</evidence>
<keyword evidence="2" id="KW-0732">Signal</keyword>
<dbReference type="RefSeq" id="WP_377050211.1">
    <property type="nucleotide sequence ID" value="NZ_JBHLVZ010000023.1"/>
</dbReference>
<evidence type="ECO:0000313" key="3">
    <source>
        <dbReference type="EMBL" id="MFC0386067.1"/>
    </source>
</evidence>
<proteinExistence type="inferred from homology"/>
<dbReference type="EMBL" id="JBHLVZ010000023">
    <property type="protein sequence ID" value="MFC0386067.1"/>
    <property type="molecule type" value="Genomic_DNA"/>
</dbReference>
<dbReference type="Pfam" id="PF03401">
    <property type="entry name" value="TctC"/>
    <property type="match status" value="1"/>
</dbReference>
<dbReference type="InterPro" id="IPR042100">
    <property type="entry name" value="Bug_dom1"/>
</dbReference>